<proteinExistence type="predicted"/>
<evidence type="ECO:0000313" key="4">
    <source>
        <dbReference type="Proteomes" id="UP000254958"/>
    </source>
</evidence>
<dbReference type="Proteomes" id="UP000562982">
    <property type="component" value="Unassembled WGS sequence"/>
</dbReference>
<comment type="caution">
    <text evidence="3">The sequence shown here is derived from an EMBL/GenBank/DDBJ whole genome shotgun (WGS) entry which is preliminary data.</text>
</comment>
<name>A0A370FXF9_GLULI</name>
<sequence>MLDPRGLIILMEDLDHEIRRPYNQIVSLQASEAKAHLALRSTFENLAAVIAGLSGDVALLVQEARVGVDRGNRDIARSDEAVNGFRRGLDFSRGVLARAVGAVSQCTVELNAARAERNHAEVAYDAAQGQYRAAQTAYDRASDALRRAEAALSSCRAQIRTDSEGNRIYPNCSWEAGAVSRASGECAAARNACDAAFARMQLAQDRLVQARAHEQRCLNRLEVAEQARGEAVQSEQIALGGLREGEQAATAARKAHHLASSRLSHARMADEAIETARVGMAAAIADIDAVKPMVSDLKALCEKAGDILRAAQRGLVERIEILRAFDRGAGL</sequence>
<evidence type="ECO:0000313" key="2">
    <source>
        <dbReference type="EMBL" id="MBB2188201.1"/>
    </source>
</evidence>
<dbReference type="EMBL" id="JABEQI010000016">
    <property type="protein sequence ID" value="MBB2188201.1"/>
    <property type="molecule type" value="Genomic_DNA"/>
</dbReference>
<evidence type="ECO:0000256" key="1">
    <source>
        <dbReference type="SAM" id="Coils"/>
    </source>
</evidence>
<keyword evidence="1" id="KW-0175">Coiled coil</keyword>
<dbReference type="EMBL" id="QQAW01000016">
    <property type="protein sequence ID" value="RDI34177.1"/>
    <property type="molecule type" value="Genomic_DNA"/>
</dbReference>
<reference evidence="2 5" key="2">
    <citation type="submission" date="2020-04" db="EMBL/GenBank/DDBJ databases">
        <title>Description of novel Gluconacetobacter.</title>
        <authorList>
            <person name="Sombolestani A."/>
        </authorList>
    </citation>
    <scope>NUCLEOTIDE SEQUENCE [LARGE SCALE GENOMIC DNA]</scope>
    <source>
        <strain evidence="2 5">LMG 1382</strain>
    </source>
</reference>
<feature type="coiled-coil region" evidence="1">
    <location>
        <begin position="110"/>
        <end position="158"/>
    </location>
</feature>
<gene>
    <name evidence="3" type="ORF">C7453_11639</name>
    <name evidence="2" type="ORF">HLH32_17845</name>
</gene>
<accession>A0A370FXF9</accession>
<protein>
    <submittedName>
        <fullName evidence="3">Uncharacterized protein</fullName>
    </submittedName>
</protein>
<evidence type="ECO:0000313" key="5">
    <source>
        <dbReference type="Proteomes" id="UP000562982"/>
    </source>
</evidence>
<reference evidence="3 4" key="1">
    <citation type="submission" date="2018-07" db="EMBL/GenBank/DDBJ databases">
        <title>Genomic Encyclopedia of Type Strains, Phase IV (KMG-IV): sequencing the most valuable type-strain genomes for metagenomic binning, comparative biology and taxonomic classification.</title>
        <authorList>
            <person name="Goeker M."/>
        </authorList>
    </citation>
    <scope>NUCLEOTIDE SEQUENCE [LARGE SCALE GENOMIC DNA]</scope>
    <source>
        <strain evidence="3 4">DSM 5603</strain>
    </source>
</reference>
<evidence type="ECO:0000313" key="3">
    <source>
        <dbReference type="EMBL" id="RDI34177.1"/>
    </source>
</evidence>
<keyword evidence="4" id="KW-1185">Reference proteome</keyword>
<dbReference type="Proteomes" id="UP000254958">
    <property type="component" value="Unassembled WGS sequence"/>
</dbReference>
<dbReference type="AlphaFoldDB" id="A0A370FXF9"/>
<organism evidence="3 4">
    <name type="scientific">Gluconacetobacter liquefaciens</name>
    <name type="common">Acetobacter liquefaciens</name>
    <dbReference type="NCBI Taxonomy" id="89584"/>
    <lineage>
        <taxon>Bacteria</taxon>
        <taxon>Pseudomonadati</taxon>
        <taxon>Pseudomonadota</taxon>
        <taxon>Alphaproteobacteria</taxon>
        <taxon>Acetobacterales</taxon>
        <taxon>Acetobacteraceae</taxon>
        <taxon>Gluconacetobacter</taxon>
    </lineage>
</organism>
<dbReference type="RefSeq" id="WP_141289076.1">
    <property type="nucleotide sequence ID" value="NZ_BJMI01000026.1"/>
</dbReference>